<accession>A0A5M9J5Z8</accession>
<reference evidence="9 10" key="1">
    <citation type="submission" date="2019-06" db="EMBL/GenBank/DDBJ databases">
        <title>Genome Sequence of the Brown Rot Fungal Pathogen Monilinia fructicola.</title>
        <authorList>
            <person name="De Miccolis Angelini R.M."/>
            <person name="Landi L."/>
            <person name="Abate D."/>
            <person name="Pollastro S."/>
            <person name="Romanazzi G."/>
            <person name="Faretra F."/>
        </authorList>
    </citation>
    <scope>NUCLEOTIDE SEQUENCE [LARGE SCALE GENOMIC DNA]</scope>
    <source>
        <strain evidence="9 10">Mfrc123</strain>
    </source>
</reference>
<dbReference type="GO" id="GO:0016020">
    <property type="term" value="C:membrane"/>
    <property type="evidence" value="ECO:0007669"/>
    <property type="project" value="UniProtKB-SubCell"/>
</dbReference>
<dbReference type="AlphaFoldDB" id="A0A5M9J5Z8"/>
<dbReference type="EMBL" id="VICG01000016">
    <property type="protein sequence ID" value="KAA8563830.1"/>
    <property type="molecule type" value="Genomic_DNA"/>
</dbReference>
<gene>
    <name evidence="9" type="ORF">EYC84_011845</name>
</gene>
<evidence type="ECO:0000256" key="6">
    <source>
        <dbReference type="SAM" id="MobiDB-lite"/>
    </source>
</evidence>
<name>A0A5M9J5Z8_MONFR</name>
<proteinExistence type="inferred from homology"/>
<feature type="region of interest" description="Disordered" evidence="6">
    <location>
        <begin position="570"/>
        <end position="625"/>
    </location>
</feature>
<keyword evidence="4 7" id="KW-0472">Membrane</keyword>
<organism evidence="9 10">
    <name type="scientific">Monilinia fructicola</name>
    <name type="common">Brown rot fungus</name>
    <name type="synonym">Ciboria fructicola</name>
    <dbReference type="NCBI Taxonomy" id="38448"/>
    <lineage>
        <taxon>Eukaryota</taxon>
        <taxon>Fungi</taxon>
        <taxon>Dikarya</taxon>
        <taxon>Ascomycota</taxon>
        <taxon>Pezizomycotina</taxon>
        <taxon>Leotiomycetes</taxon>
        <taxon>Helotiales</taxon>
        <taxon>Sclerotiniaceae</taxon>
        <taxon>Monilinia</taxon>
    </lineage>
</organism>
<feature type="transmembrane region" description="Helical" evidence="7">
    <location>
        <begin position="204"/>
        <end position="226"/>
    </location>
</feature>
<feature type="compositionally biased region" description="Basic and acidic residues" evidence="6">
    <location>
        <begin position="570"/>
        <end position="580"/>
    </location>
</feature>
<comment type="caution">
    <text evidence="9">The sequence shown here is derived from an EMBL/GenBank/DDBJ whole genome shotgun (WGS) entry which is preliminary data.</text>
</comment>
<dbReference type="InterPro" id="IPR049326">
    <property type="entry name" value="Rhodopsin_dom_fungi"/>
</dbReference>
<feature type="transmembrane region" description="Helical" evidence="7">
    <location>
        <begin position="12"/>
        <end position="31"/>
    </location>
</feature>
<feature type="transmembrane region" description="Helical" evidence="7">
    <location>
        <begin position="167"/>
        <end position="192"/>
    </location>
</feature>
<evidence type="ECO:0000256" key="2">
    <source>
        <dbReference type="ARBA" id="ARBA00022692"/>
    </source>
</evidence>
<dbReference type="PANTHER" id="PTHR33048:SF160">
    <property type="entry name" value="SAT4 FAMILY MEMBRANE PROTEIN"/>
    <property type="match status" value="1"/>
</dbReference>
<keyword evidence="3 7" id="KW-1133">Transmembrane helix</keyword>
<evidence type="ECO:0000256" key="3">
    <source>
        <dbReference type="ARBA" id="ARBA00022989"/>
    </source>
</evidence>
<comment type="subcellular location">
    <subcellularLocation>
        <location evidence="1">Membrane</location>
        <topology evidence="1">Multi-pass membrane protein</topology>
    </subcellularLocation>
</comment>
<sequence>MVDTSRQNFALFIVAFFPALACLLVCLRTWSRYSSHQFGWDDGLIVVAMILSIGETSVTWRFAVENYIGIHVWDIPVKNDMVTGLKYGFAVQILYNPILAIVKSSILIFLLRISGQKKNVKYTIWGLLAFNNIMMIAIFFGVIFQCTPIAFNWQTDIPGGYCIKRGLFYVVTAIIFLITDIMVLLIPFWIVVGLKMPRKTKLSVIGVFSLGIFVTVVGVVRLWVIICQYFLPPPEDPTYGIGFCTSSIENNLAIITASAPALKPLFRHWFPNLFSTVLDTPYHDRSGWPHDPTGTKYGQGTRKSGVWLKGSRLSGGNKVFKLKDMPEERDRKDVDPNRIGVATGNKEGDSDEEAIVLKGIIKTTDISVSYGRYADGKSEISDSQYGLRTSIEMRKSTQEEQICKLPDTKSSQETIQLRIPKMALLRLFKSLQLGRPLQHNHSTHLATAIPLAPLPHRNNLIYSAVSSAPIVSIPATKTTPATHATQVTPSYIYTEVVVGKLCDTLWMEKNVIGYKGAKRVDILKEVLKKKKNEKKCVRECGRSCGKGCEEKGEKIQDVMKDVLKEMEEKIGEREETKKQTWEGMGSGEQGNRERLESVNFMMSGDDDDDDRMSFHLLNQGISTGR</sequence>
<evidence type="ECO:0000256" key="7">
    <source>
        <dbReference type="SAM" id="Phobius"/>
    </source>
</evidence>
<evidence type="ECO:0000259" key="8">
    <source>
        <dbReference type="Pfam" id="PF20684"/>
    </source>
</evidence>
<dbReference type="Pfam" id="PF20684">
    <property type="entry name" value="Fung_rhodopsin"/>
    <property type="match status" value="1"/>
</dbReference>
<dbReference type="Proteomes" id="UP000322873">
    <property type="component" value="Unassembled WGS sequence"/>
</dbReference>
<evidence type="ECO:0000256" key="5">
    <source>
        <dbReference type="ARBA" id="ARBA00038359"/>
    </source>
</evidence>
<dbReference type="InterPro" id="IPR052337">
    <property type="entry name" value="SAT4-like"/>
</dbReference>
<feature type="compositionally biased region" description="Basic and acidic residues" evidence="6">
    <location>
        <begin position="327"/>
        <end position="336"/>
    </location>
</feature>
<keyword evidence="10" id="KW-1185">Reference proteome</keyword>
<evidence type="ECO:0000313" key="10">
    <source>
        <dbReference type="Proteomes" id="UP000322873"/>
    </source>
</evidence>
<feature type="transmembrane region" description="Helical" evidence="7">
    <location>
        <begin position="89"/>
        <end position="110"/>
    </location>
</feature>
<keyword evidence="2 7" id="KW-0812">Transmembrane</keyword>
<comment type="similarity">
    <text evidence="5">Belongs to the SAT4 family.</text>
</comment>
<dbReference type="VEuPathDB" id="FungiDB:MFRU_036g00690"/>
<evidence type="ECO:0000256" key="1">
    <source>
        <dbReference type="ARBA" id="ARBA00004141"/>
    </source>
</evidence>
<dbReference type="PANTHER" id="PTHR33048">
    <property type="entry name" value="PTH11-LIKE INTEGRAL MEMBRANE PROTEIN (AFU_ORTHOLOGUE AFUA_5G11245)"/>
    <property type="match status" value="1"/>
</dbReference>
<feature type="domain" description="Rhodopsin" evidence="8">
    <location>
        <begin position="27"/>
        <end position="267"/>
    </location>
</feature>
<feature type="transmembrane region" description="Helical" evidence="7">
    <location>
        <begin position="122"/>
        <end position="144"/>
    </location>
</feature>
<evidence type="ECO:0000313" key="9">
    <source>
        <dbReference type="EMBL" id="KAA8563830.1"/>
    </source>
</evidence>
<protein>
    <recommendedName>
        <fullName evidence="8">Rhodopsin domain-containing protein</fullName>
    </recommendedName>
</protein>
<feature type="region of interest" description="Disordered" evidence="6">
    <location>
        <begin position="327"/>
        <end position="347"/>
    </location>
</feature>
<evidence type="ECO:0000256" key="4">
    <source>
        <dbReference type="ARBA" id="ARBA00023136"/>
    </source>
</evidence>